<accession>A0A5C3KUJ8</accession>
<gene>
    <name evidence="1" type="ORF">FA15DRAFT_463198</name>
</gene>
<name>A0A5C3KUJ8_COPMA</name>
<dbReference type="Proteomes" id="UP000307440">
    <property type="component" value="Unassembled WGS sequence"/>
</dbReference>
<keyword evidence="2" id="KW-1185">Reference proteome</keyword>
<organism evidence="1 2">
    <name type="scientific">Coprinopsis marcescibilis</name>
    <name type="common">Agaric fungus</name>
    <name type="synonym">Psathyrella marcescibilis</name>
    <dbReference type="NCBI Taxonomy" id="230819"/>
    <lineage>
        <taxon>Eukaryota</taxon>
        <taxon>Fungi</taxon>
        <taxon>Dikarya</taxon>
        <taxon>Basidiomycota</taxon>
        <taxon>Agaricomycotina</taxon>
        <taxon>Agaricomycetes</taxon>
        <taxon>Agaricomycetidae</taxon>
        <taxon>Agaricales</taxon>
        <taxon>Agaricineae</taxon>
        <taxon>Psathyrellaceae</taxon>
        <taxon>Coprinopsis</taxon>
    </lineage>
</organism>
<sequence length="445" mass="49534">MNPNDNLGLFKQVPKELEKPIFDFLGLADGENLSLVSKHFLEQGKKVTLTGIYLYHHGSIHKGSLPGARLLAGPFNDTDIEKRNARASSVKALEINGDWVATDENLPKALALIARFKKLEYLAITDVKSTSWTAAPDATKKAIAALCALPSLTTISLNSAPFRILEFCSPSVKNITLGRNLPLFFDNEVFNALSWQGSEKLAPETISISGGDLAALQRLVALSKDAKINLGSVKNIEMDVQEASAWYLETVPELLNACSASLETLAWEAFVDGEDPTQPKGLIDLSSFPKLNNLIVSFGRQFPKEGSIDPIVWVNNRLNTFANPQPSLKLVHLFVVVRSKFANYYHYHPKSGEWEEFDQILSNKGRFPSLGKVRIDVKVPIIDDKPFGDNVKTGIKPFLHQLQAVNLLEEGEVNDEERELLKKSPWGRELAFWAKKNTELTFFFE</sequence>
<evidence type="ECO:0000313" key="1">
    <source>
        <dbReference type="EMBL" id="TFK23523.1"/>
    </source>
</evidence>
<evidence type="ECO:0000313" key="2">
    <source>
        <dbReference type="Proteomes" id="UP000307440"/>
    </source>
</evidence>
<evidence type="ECO:0008006" key="3">
    <source>
        <dbReference type="Google" id="ProtNLM"/>
    </source>
</evidence>
<proteinExistence type="predicted"/>
<dbReference type="AlphaFoldDB" id="A0A5C3KUJ8"/>
<dbReference type="EMBL" id="ML210217">
    <property type="protein sequence ID" value="TFK23523.1"/>
    <property type="molecule type" value="Genomic_DNA"/>
</dbReference>
<reference evidence="1 2" key="1">
    <citation type="journal article" date="2019" name="Nat. Ecol. Evol.">
        <title>Megaphylogeny resolves global patterns of mushroom evolution.</title>
        <authorList>
            <person name="Varga T."/>
            <person name="Krizsan K."/>
            <person name="Foldi C."/>
            <person name="Dima B."/>
            <person name="Sanchez-Garcia M."/>
            <person name="Sanchez-Ramirez S."/>
            <person name="Szollosi G.J."/>
            <person name="Szarkandi J.G."/>
            <person name="Papp V."/>
            <person name="Albert L."/>
            <person name="Andreopoulos W."/>
            <person name="Angelini C."/>
            <person name="Antonin V."/>
            <person name="Barry K.W."/>
            <person name="Bougher N.L."/>
            <person name="Buchanan P."/>
            <person name="Buyck B."/>
            <person name="Bense V."/>
            <person name="Catcheside P."/>
            <person name="Chovatia M."/>
            <person name="Cooper J."/>
            <person name="Damon W."/>
            <person name="Desjardin D."/>
            <person name="Finy P."/>
            <person name="Geml J."/>
            <person name="Haridas S."/>
            <person name="Hughes K."/>
            <person name="Justo A."/>
            <person name="Karasinski D."/>
            <person name="Kautmanova I."/>
            <person name="Kiss B."/>
            <person name="Kocsube S."/>
            <person name="Kotiranta H."/>
            <person name="LaButti K.M."/>
            <person name="Lechner B.E."/>
            <person name="Liimatainen K."/>
            <person name="Lipzen A."/>
            <person name="Lukacs Z."/>
            <person name="Mihaltcheva S."/>
            <person name="Morgado L.N."/>
            <person name="Niskanen T."/>
            <person name="Noordeloos M.E."/>
            <person name="Ohm R.A."/>
            <person name="Ortiz-Santana B."/>
            <person name="Ovrebo C."/>
            <person name="Racz N."/>
            <person name="Riley R."/>
            <person name="Savchenko A."/>
            <person name="Shiryaev A."/>
            <person name="Soop K."/>
            <person name="Spirin V."/>
            <person name="Szebenyi C."/>
            <person name="Tomsovsky M."/>
            <person name="Tulloss R.E."/>
            <person name="Uehling J."/>
            <person name="Grigoriev I.V."/>
            <person name="Vagvolgyi C."/>
            <person name="Papp T."/>
            <person name="Martin F.M."/>
            <person name="Miettinen O."/>
            <person name="Hibbett D.S."/>
            <person name="Nagy L.G."/>
        </authorList>
    </citation>
    <scope>NUCLEOTIDE SEQUENCE [LARGE SCALE GENOMIC DNA]</scope>
    <source>
        <strain evidence="1 2">CBS 121175</strain>
    </source>
</reference>
<protein>
    <recommendedName>
        <fullName evidence="3">F-box domain-containing protein</fullName>
    </recommendedName>
</protein>